<comment type="similarity">
    <text evidence="2">Belongs to the multi antimicrobial extrusion (MATE) (TC 2.A.66.1) family.</text>
</comment>
<dbReference type="Pfam" id="PF01554">
    <property type="entry name" value="MatE"/>
    <property type="match status" value="2"/>
</dbReference>
<feature type="transmembrane region" description="Helical" evidence="7">
    <location>
        <begin position="138"/>
        <end position="160"/>
    </location>
</feature>
<accession>A0ABM9A926</accession>
<comment type="caution">
    <text evidence="8">The sequence shown here is derived from an EMBL/GenBank/DDBJ whole genome shotgun (WGS) entry which is preliminary data.</text>
</comment>
<dbReference type="RefSeq" id="WP_237363648.1">
    <property type="nucleotide sequence ID" value="NZ_CAKLDM010000003.1"/>
</dbReference>
<evidence type="ECO:0000256" key="1">
    <source>
        <dbReference type="ARBA" id="ARBA00004141"/>
    </source>
</evidence>
<keyword evidence="9" id="KW-1185">Reference proteome</keyword>
<evidence type="ECO:0000256" key="5">
    <source>
        <dbReference type="ARBA" id="ARBA00022989"/>
    </source>
</evidence>
<dbReference type="PANTHER" id="PTHR43298">
    <property type="entry name" value="MULTIDRUG RESISTANCE PROTEIN NORM-RELATED"/>
    <property type="match status" value="1"/>
</dbReference>
<protein>
    <submittedName>
        <fullName evidence="8">DNA damage-inducible protein F</fullName>
    </submittedName>
</protein>
<feature type="transmembrane region" description="Helical" evidence="7">
    <location>
        <begin position="395"/>
        <end position="412"/>
    </location>
</feature>
<dbReference type="EMBL" id="CAKLDM010000003">
    <property type="protein sequence ID" value="CAH0542693.1"/>
    <property type="molecule type" value="Genomic_DNA"/>
</dbReference>
<organism evidence="8 9">
    <name type="scientific">Vibrio marisflavi CECT 7928</name>
    <dbReference type="NCBI Taxonomy" id="634439"/>
    <lineage>
        <taxon>Bacteria</taxon>
        <taxon>Pseudomonadati</taxon>
        <taxon>Pseudomonadota</taxon>
        <taxon>Gammaproteobacteria</taxon>
        <taxon>Vibrionales</taxon>
        <taxon>Vibrionaceae</taxon>
        <taxon>Vibrio</taxon>
    </lineage>
</organism>
<dbReference type="NCBIfam" id="TIGR00797">
    <property type="entry name" value="matE"/>
    <property type="match status" value="1"/>
</dbReference>
<feature type="transmembrane region" description="Helical" evidence="7">
    <location>
        <begin position="18"/>
        <end position="38"/>
    </location>
</feature>
<feature type="transmembrane region" description="Helical" evidence="7">
    <location>
        <begin position="274"/>
        <end position="298"/>
    </location>
</feature>
<keyword evidence="5 7" id="KW-1133">Transmembrane helix</keyword>
<dbReference type="NCBIfam" id="NF007690">
    <property type="entry name" value="PRK10367.1"/>
    <property type="match status" value="1"/>
</dbReference>
<dbReference type="InterPro" id="IPR044644">
    <property type="entry name" value="DinF-like"/>
</dbReference>
<dbReference type="InterPro" id="IPR050222">
    <property type="entry name" value="MATE_MdtK"/>
</dbReference>
<evidence type="ECO:0000313" key="8">
    <source>
        <dbReference type="EMBL" id="CAH0542693.1"/>
    </source>
</evidence>
<dbReference type="InterPro" id="IPR002528">
    <property type="entry name" value="MATE_fam"/>
</dbReference>
<feature type="transmembrane region" description="Helical" evidence="7">
    <location>
        <begin position="360"/>
        <end position="383"/>
    </location>
</feature>
<feature type="transmembrane region" description="Helical" evidence="7">
    <location>
        <begin position="92"/>
        <end position="118"/>
    </location>
</feature>
<feature type="transmembrane region" description="Helical" evidence="7">
    <location>
        <begin position="172"/>
        <end position="192"/>
    </location>
</feature>
<feature type="transmembrane region" description="Helical" evidence="7">
    <location>
        <begin position="249"/>
        <end position="268"/>
    </location>
</feature>
<feature type="transmembrane region" description="Helical" evidence="7">
    <location>
        <begin position="50"/>
        <end position="72"/>
    </location>
</feature>
<evidence type="ECO:0000256" key="6">
    <source>
        <dbReference type="ARBA" id="ARBA00023136"/>
    </source>
</evidence>
<feature type="transmembrane region" description="Helical" evidence="7">
    <location>
        <begin position="418"/>
        <end position="437"/>
    </location>
</feature>
<dbReference type="CDD" id="cd13136">
    <property type="entry name" value="MATE_DinF_like"/>
    <property type="match status" value="1"/>
</dbReference>
<evidence type="ECO:0000313" key="9">
    <source>
        <dbReference type="Proteomes" id="UP000838748"/>
    </source>
</evidence>
<keyword evidence="4 7" id="KW-0812">Transmembrane</keyword>
<keyword evidence="6 7" id="KW-0472">Membrane</keyword>
<evidence type="ECO:0000256" key="3">
    <source>
        <dbReference type="ARBA" id="ARBA00022448"/>
    </source>
</evidence>
<feature type="transmembrane region" description="Helical" evidence="7">
    <location>
        <begin position="198"/>
        <end position="220"/>
    </location>
</feature>
<proteinExistence type="inferred from homology"/>
<evidence type="ECO:0000256" key="7">
    <source>
        <dbReference type="SAM" id="Phobius"/>
    </source>
</evidence>
<keyword evidence="3" id="KW-0813">Transport</keyword>
<sequence length="449" mass="49806">MISKIFITLSDRQLHKQVLVLAIPMVLSNITVPLLGMVDSAVIGHLSHAWYLGGVSLGSTMISVAFWLLGFLRMSTTGITAQSFGANDKRQLAMTLVQGLLMALILAAIFLLLHSWISQVIFSFSDASEEVKHYGAEYFAIRAWGAPAALANFVLLGWLLGTQNSRSPMWMVIIANVTNIALDLLFVVGFGWKVQGVAFASIIADYVSFAFGLSCVYFTWKIKHLPSPFLLISSASSGISRFVKLNRDIFLRSLFLQAAFSFMVFRAASFGDNVVAANAVLMSFLMIISYGLDGFAYAMEAMVGKAVGGRRKDQLTGSMIGILFWSLLICIVLTFVFAVFGRDLISLMTSIDRVKETAQIYLPWLIAMPLISMWCFLLDGIFIGATKGKYMRNSMFISMCGYFAVYLVAISWENHALWLAMLSFMALRGFTLAKVFFTQWRANMFLAHT</sequence>
<dbReference type="Proteomes" id="UP000838748">
    <property type="component" value="Unassembled WGS sequence"/>
</dbReference>
<evidence type="ECO:0000256" key="4">
    <source>
        <dbReference type="ARBA" id="ARBA00022692"/>
    </source>
</evidence>
<comment type="subcellular location">
    <subcellularLocation>
        <location evidence="1">Membrane</location>
        <topology evidence="1">Multi-pass membrane protein</topology>
    </subcellularLocation>
</comment>
<dbReference type="PANTHER" id="PTHR43298:SF2">
    <property type="entry name" value="FMN_FAD EXPORTER YEEO-RELATED"/>
    <property type="match status" value="1"/>
</dbReference>
<name>A0ABM9A926_9VIBR</name>
<gene>
    <name evidence="8" type="primary">dinF</name>
    <name evidence="8" type="ORF">VMF7928_04159</name>
</gene>
<evidence type="ECO:0000256" key="2">
    <source>
        <dbReference type="ARBA" id="ARBA00010199"/>
    </source>
</evidence>
<reference evidence="8" key="1">
    <citation type="submission" date="2021-11" db="EMBL/GenBank/DDBJ databases">
        <authorList>
            <person name="Rodrigo-Torres L."/>
            <person name="Arahal R. D."/>
            <person name="Lucena T."/>
        </authorList>
    </citation>
    <scope>NUCLEOTIDE SEQUENCE</scope>
    <source>
        <strain evidence="8">CECT 7928</strain>
    </source>
</reference>
<feature type="transmembrane region" description="Helical" evidence="7">
    <location>
        <begin position="319"/>
        <end position="340"/>
    </location>
</feature>